<evidence type="ECO:0000256" key="4">
    <source>
        <dbReference type="ARBA" id="ARBA00011263"/>
    </source>
</evidence>
<keyword evidence="7" id="KW-0222">Digestion</keyword>
<dbReference type="FunFam" id="2.10.80.10:FF:000005">
    <property type="entry name" value="Colipase"/>
    <property type="match status" value="1"/>
</dbReference>
<comment type="subcellular location">
    <subcellularLocation>
        <location evidence="3">Secreted</location>
    </subcellularLocation>
</comment>
<dbReference type="CTD" id="1208"/>
<dbReference type="Pfam" id="PF01114">
    <property type="entry name" value="Colipase"/>
    <property type="match status" value="1"/>
</dbReference>
<keyword evidence="6 11" id="KW-0732">Signal</keyword>
<evidence type="ECO:0000256" key="10">
    <source>
        <dbReference type="ARBA" id="ARBA00023157"/>
    </source>
</evidence>
<accession>A0A9L0JH91</accession>
<dbReference type="Proteomes" id="UP000694387">
    <property type="component" value="Chromosome 8"/>
</dbReference>
<keyword evidence="10" id="KW-1015">Disulfide bond</keyword>
<evidence type="ECO:0000256" key="9">
    <source>
        <dbReference type="ARBA" id="ARBA00023098"/>
    </source>
</evidence>
<comment type="subunit">
    <text evidence="4">Forms a 1:1 stoichiometric complex with pancreatic lipase.</text>
</comment>
<comment type="function">
    <text evidence="1">Enterostatin has a biological activity as a satiety signal.</text>
</comment>
<dbReference type="SMR" id="A0A9L0JH91"/>
<dbReference type="GO" id="GO:0001523">
    <property type="term" value="P:retinoid metabolic process"/>
    <property type="evidence" value="ECO:0007669"/>
    <property type="project" value="Ensembl"/>
</dbReference>
<dbReference type="InterPro" id="IPR017915">
    <property type="entry name" value="Colipase_CS"/>
</dbReference>
<dbReference type="RefSeq" id="XP_044631003.1">
    <property type="nucleotide sequence ID" value="XM_044775068.2"/>
</dbReference>
<dbReference type="SMART" id="SM00023">
    <property type="entry name" value="COLIPASE"/>
    <property type="match status" value="1"/>
</dbReference>
<dbReference type="GO" id="GO:0035473">
    <property type="term" value="F:lipase binding"/>
    <property type="evidence" value="ECO:0007669"/>
    <property type="project" value="InterPro"/>
</dbReference>
<dbReference type="InterPro" id="IPR001981">
    <property type="entry name" value="Colipase"/>
</dbReference>
<dbReference type="GO" id="GO:0008047">
    <property type="term" value="F:enzyme activator activity"/>
    <property type="evidence" value="ECO:0007669"/>
    <property type="project" value="Ensembl"/>
</dbReference>
<evidence type="ECO:0000256" key="6">
    <source>
        <dbReference type="ARBA" id="ARBA00022729"/>
    </source>
</evidence>
<dbReference type="CDD" id="cd23011">
    <property type="entry name" value="CLPS"/>
    <property type="match status" value="1"/>
</dbReference>
<dbReference type="SUPFAM" id="SSF57190">
    <property type="entry name" value="Colipase-like"/>
    <property type="match status" value="2"/>
</dbReference>
<dbReference type="GO" id="GO:0032094">
    <property type="term" value="P:response to food"/>
    <property type="evidence" value="ECO:0007669"/>
    <property type="project" value="TreeGrafter"/>
</dbReference>
<dbReference type="InterPro" id="IPR047576">
    <property type="entry name" value="CLPS_chr"/>
</dbReference>
<dbReference type="PROSITE" id="PS00121">
    <property type="entry name" value="COLIPASE_1"/>
    <property type="match status" value="1"/>
</dbReference>
<proteinExistence type="predicted"/>
<protein>
    <submittedName>
        <fullName evidence="14">Colipase</fullName>
    </submittedName>
</protein>
<dbReference type="GO" id="GO:0016042">
    <property type="term" value="P:lipid catabolic process"/>
    <property type="evidence" value="ECO:0007669"/>
    <property type="project" value="UniProtKB-KW"/>
</dbReference>
<dbReference type="InterPro" id="IPR017914">
    <property type="entry name" value="Colipase_C"/>
</dbReference>
<dbReference type="GO" id="GO:0009617">
    <property type="term" value="P:response to bacterium"/>
    <property type="evidence" value="ECO:0007669"/>
    <property type="project" value="Ensembl"/>
</dbReference>
<evidence type="ECO:0000259" key="12">
    <source>
        <dbReference type="Pfam" id="PF01114"/>
    </source>
</evidence>
<dbReference type="PANTHER" id="PTHR10041">
    <property type="entry name" value="COLIPASE"/>
    <property type="match status" value="1"/>
</dbReference>
<evidence type="ECO:0000256" key="1">
    <source>
        <dbReference type="ARBA" id="ARBA00002722"/>
    </source>
</evidence>
<feature type="signal peptide" evidence="11">
    <location>
        <begin position="1"/>
        <end position="17"/>
    </location>
</feature>
<keyword evidence="8" id="KW-0442">Lipid degradation</keyword>
<name>A0A9L0JH91_EQUAS</name>
<dbReference type="Gene3D" id="2.10.80.10">
    <property type="entry name" value="Lipase, subunit A"/>
    <property type="match status" value="1"/>
</dbReference>
<evidence type="ECO:0000256" key="5">
    <source>
        <dbReference type="ARBA" id="ARBA00022525"/>
    </source>
</evidence>
<dbReference type="GO" id="GO:0007586">
    <property type="term" value="P:digestion"/>
    <property type="evidence" value="ECO:0007669"/>
    <property type="project" value="UniProtKB-KW"/>
</dbReference>
<dbReference type="AlphaFoldDB" id="A0A9L0JH91"/>
<dbReference type="PANTHER" id="PTHR10041:SF8">
    <property type="entry name" value="COLIPASE"/>
    <property type="match status" value="1"/>
</dbReference>
<reference evidence="14" key="2">
    <citation type="submission" date="2025-08" db="UniProtKB">
        <authorList>
            <consortium name="Ensembl"/>
        </authorList>
    </citation>
    <scope>IDENTIFICATION</scope>
</reference>
<dbReference type="KEGG" id="eai:106824519"/>
<dbReference type="InterPro" id="IPR017913">
    <property type="entry name" value="Colipase_N"/>
</dbReference>
<gene>
    <name evidence="14" type="primary">CLPS</name>
</gene>
<dbReference type="Pfam" id="PF02740">
    <property type="entry name" value="Colipase_C"/>
    <property type="match status" value="1"/>
</dbReference>
<sequence>MEKVLALLLVALAVAYAVPDPRGVIINLEAGEICMNSAQCKSECCHRESSLSLARCAAKASENSECSAWTLYGVYYKCPCERGLTCQVDKTLVGSIMNTNFGICFDAARSEE</sequence>
<dbReference type="PRINTS" id="PR00128">
    <property type="entry name" value="COLIPASE"/>
</dbReference>
<evidence type="ECO:0000256" key="11">
    <source>
        <dbReference type="SAM" id="SignalP"/>
    </source>
</evidence>
<evidence type="ECO:0000256" key="8">
    <source>
        <dbReference type="ARBA" id="ARBA00022963"/>
    </source>
</evidence>
<feature type="domain" description="Colipase C-terminal" evidence="13">
    <location>
        <begin position="63"/>
        <end position="106"/>
    </location>
</feature>
<dbReference type="Ensembl" id="ENSEAST00005055920.1">
    <property type="protein sequence ID" value="ENSEASP00005052701.1"/>
    <property type="gene ID" value="ENSEASG00005038646.1"/>
</dbReference>
<reference evidence="14 15" key="1">
    <citation type="journal article" date="2020" name="Nat. Commun.">
        <title>Donkey genomes provide new insights into domestication and selection for coat color.</title>
        <authorList>
            <person name="Wang"/>
            <person name="C."/>
            <person name="Li"/>
            <person name="H."/>
            <person name="Guo"/>
            <person name="Y."/>
            <person name="Huang"/>
            <person name="J."/>
            <person name="Sun"/>
            <person name="Y."/>
            <person name="Min"/>
            <person name="J."/>
            <person name="Wang"/>
            <person name="J."/>
            <person name="Fang"/>
            <person name="X."/>
            <person name="Zhao"/>
            <person name="Z."/>
            <person name="Wang"/>
            <person name="S."/>
            <person name="Zhang"/>
            <person name="Y."/>
            <person name="Liu"/>
            <person name="Q."/>
            <person name="Jiang"/>
            <person name="Q."/>
            <person name="Wang"/>
            <person name="X."/>
            <person name="Guo"/>
            <person name="Y."/>
            <person name="Yang"/>
            <person name="C."/>
            <person name="Wang"/>
            <person name="Y."/>
            <person name="Tian"/>
            <person name="F."/>
            <person name="Zhuang"/>
            <person name="G."/>
            <person name="Fan"/>
            <person name="Y."/>
            <person name="Gao"/>
            <person name="Q."/>
            <person name="Li"/>
            <person name="Y."/>
            <person name="Ju"/>
            <person name="Z."/>
            <person name="Li"/>
            <person name="J."/>
            <person name="Li"/>
            <person name="R."/>
            <person name="Hou"/>
            <person name="M."/>
            <person name="Yang"/>
            <person name="G."/>
            <person name="Liu"/>
            <person name="G."/>
            <person name="Liu"/>
            <person name="W."/>
            <person name="Guo"/>
            <person name="J."/>
            <person name="Pan"/>
            <person name="S."/>
            <person name="Fan"/>
            <person name="G."/>
            <person name="Zhang"/>
            <person name="W."/>
            <person name="Zhang"/>
            <person name="R."/>
            <person name="Yu"/>
            <person name="J."/>
            <person name="Zhang"/>
            <person name="X."/>
            <person name="Yin"/>
            <person name="Q."/>
            <person name="Ji"/>
            <person name="C."/>
            <person name="Jin"/>
            <person name="Y."/>
            <person name="Yue"/>
            <person name="G."/>
            <person name="Liu"/>
            <person name="M."/>
            <person name="Xu"/>
            <person name="J."/>
            <person name="Liu"/>
            <person name="S."/>
            <person name="Jordana"/>
            <person name="J."/>
            <person name="Noce"/>
            <person name="A."/>
            <person name="Amills"/>
            <person name="M."/>
            <person name="Wu"/>
            <person name="D.D."/>
            <person name="Li"/>
            <person name="S."/>
            <person name="Zhou"/>
            <person name="X. and Zhong"/>
            <person name="J."/>
        </authorList>
    </citation>
    <scope>NUCLEOTIDE SEQUENCE [LARGE SCALE GENOMIC DNA]</scope>
</reference>
<organism evidence="14 15">
    <name type="scientific">Equus asinus</name>
    <name type="common">Donkey</name>
    <name type="synonym">Equus africanus asinus</name>
    <dbReference type="NCBI Taxonomy" id="9793"/>
    <lineage>
        <taxon>Eukaryota</taxon>
        <taxon>Metazoa</taxon>
        <taxon>Chordata</taxon>
        <taxon>Craniata</taxon>
        <taxon>Vertebrata</taxon>
        <taxon>Euteleostomi</taxon>
        <taxon>Mammalia</taxon>
        <taxon>Eutheria</taxon>
        <taxon>Laurasiatheria</taxon>
        <taxon>Perissodactyla</taxon>
        <taxon>Equidae</taxon>
        <taxon>Equus</taxon>
    </lineage>
</organism>
<keyword evidence="5" id="KW-0964">Secreted</keyword>
<evidence type="ECO:0000256" key="2">
    <source>
        <dbReference type="ARBA" id="ARBA00003508"/>
    </source>
</evidence>
<reference evidence="14" key="3">
    <citation type="submission" date="2025-09" db="UniProtKB">
        <authorList>
            <consortium name="Ensembl"/>
        </authorList>
    </citation>
    <scope>IDENTIFICATION</scope>
</reference>
<comment type="function">
    <text evidence="2">Colipase is a cofactor of pancreatic lipase. It allows the lipase to anchor itself to the lipid-water interface. Without colipase the enzyme is washed off by bile salts, which have an inhibitory effect on the lipase.</text>
</comment>
<evidence type="ECO:0000256" key="3">
    <source>
        <dbReference type="ARBA" id="ARBA00004613"/>
    </source>
</evidence>
<evidence type="ECO:0000259" key="13">
    <source>
        <dbReference type="Pfam" id="PF02740"/>
    </source>
</evidence>
<keyword evidence="9" id="KW-0443">Lipid metabolism</keyword>
<evidence type="ECO:0000313" key="15">
    <source>
        <dbReference type="Proteomes" id="UP000694387"/>
    </source>
</evidence>
<dbReference type="GeneID" id="106824519"/>
<evidence type="ECO:0000313" key="14">
    <source>
        <dbReference type="Ensembl" id="ENSEASP00005052701.1"/>
    </source>
</evidence>
<evidence type="ECO:0000256" key="7">
    <source>
        <dbReference type="ARBA" id="ARBA00022757"/>
    </source>
</evidence>
<dbReference type="PROSITE" id="PS51342">
    <property type="entry name" value="COLIPASE_2"/>
    <property type="match status" value="1"/>
</dbReference>
<feature type="domain" description="Colipase N-terminal" evidence="12">
    <location>
        <begin position="21"/>
        <end position="60"/>
    </location>
</feature>
<dbReference type="GO" id="GO:0005576">
    <property type="term" value="C:extracellular region"/>
    <property type="evidence" value="ECO:0007669"/>
    <property type="project" value="UniProtKB-SubCell"/>
</dbReference>
<dbReference type="GeneTree" id="ENSGT00390000012644"/>
<feature type="chain" id="PRO_5040297308" evidence="11">
    <location>
        <begin position="18"/>
        <end position="112"/>
    </location>
</feature>
<keyword evidence="15" id="KW-1185">Reference proteome</keyword>